<sequence length="326" mass="33813">MSSVLSTPSPPATVPPAVEAALDVARRLTREVPLPASGRTRRRWQVLATLAEQDLTVARVVEAHLDAVAVLAEAGLPVPEGSTWGVFAAEAPDAVLESSGGRLTGRKPWCSLAGVLTHALVTAHTPAGRRLFAVDLRGPGVHVEEGAWHSRGLVDVPSGPVRFEAVTAEPVGEAGWYLRRPGFAHGGIGVAACWFGGAAGVAGPLLRSAKDDPLTERSRGTVDLRLRSARLALDAAADDVDAGRATGTAGELLALRTRSIVAGAAEDVLTEVGHALGPAPLAFDAAHAARVADLTVYLRQHHADHDVAALGRAVGAAGREDTSWPW</sequence>
<evidence type="ECO:0000313" key="2">
    <source>
        <dbReference type="Proteomes" id="UP000238083"/>
    </source>
</evidence>
<organism evidence="1 2">
    <name type="scientific">Kineococcus rhizosphaerae</name>
    <dbReference type="NCBI Taxonomy" id="559628"/>
    <lineage>
        <taxon>Bacteria</taxon>
        <taxon>Bacillati</taxon>
        <taxon>Actinomycetota</taxon>
        <taxon>Actinomycetes</taxon>
        <taxon>Kineosporiales</taxon>
        <taxon>Kineosporiaceae</taxon>
        <taxon>Kineococcus</taxon>
    </lineage>
</organism>
<evidence type="ECO:0000313" key="1">
    <source>
        <dbReference type="EMBL" id="PRY14553.1"/>
    </source>
</evidence>
<evidence type="ECO:0008006" key="3">
    <source>
        <dbReference type="Google" id="ProtNLM"/>
    </source>
</evidence>
<dbReference type="AlphaFoldDB" id="A0A2T0R3I1"/>
<accession>A0A2T0R3I1</accession>
<proteinExistence type="predicted"/>
<reference evidence="1 2" key="1">
    <citation type="submission" date="2018-03" db="EMBL/GenBank/DDBJ databases">
        <title>Genomic Encyclopedia of Archaeal and Bacterial Type Strains, Phase II (KMG-II): from individual species to whole genera.</title>
        <authorList>
            <person name="Goeker M."/>
        </authorList>
    </citation>
    <scope>NUCLEOTIDE SEQUENCE [LARGE SCALE GENOMIC DNA]</scope>
    <source>
        <strain evidence="1 2">DSM 19711</strain>
    </source>
</reference>
<keyword evidence="2" id="KW-1185">Reference proteome</keyword>
<gene>
    <name evidence="1" type="ORF">CLV37_106111</name>
</gene>
<name>A0A2T0R3I1_9ACTN</name>
<dbReference type="Gene3D" id="2.40.110.10">
    <property type="entry name" value="Butyryl-CoA Dehydrogenase, subunit A, domain 2"/>
    <property type="match status" value="1"/>
</dbReference>
<dbReference type="InterPro" id="IPR046373">
    <property type="entry name" value="Acyl-CoA_Oxase/DH_mid-dom_sf"/>
</dbReference>
<protein>
    <recommendedName>
        <fullName evidence="3">Alkylation response protein AidB-like acyl-CoA dehydrogenase</fullName>
    </recommendedName>
</protein>
<dbReference type="OrthoDB" id="107064at2"/>
<dbReference type="RefSeq" id="WP_106210982.1">
    <property type="nucleotide sequence ID" value="NZ_PVZF01000006.1"/>
</dbReference>
<dbReference type="Proteomes" id="UP000238083">
    <property type="component" value="Unassembled WGS sequence"/>
</dbReference>
<comment type="caution">
    <text evidence="1">The sequence shown here is derived from an EMBL/GenBank/DDBJ whole genome shotgun (WGS) entry which is preliminary data.</text>
</comment>
<dbReference type="InterPro" id="IPR009100">
    <property type="entry name" value="AcylCoA_DH/oxidase_NM_dom_sf"/>
</dbReference>
<dbReference type="SUPFAM" id="SSF56645">
    <property type="entry name" value="Acyl-CoA dehydrogenase NM domain-like"/>
    <property type="match status" value="1"/>
</dbReference>
<dbReference type="GO" id="GO:0016627">
    <property type="term" value="F:oxidoreductase activity, acting on the CH-CH group of donors"/>
    <property type="evidence" value="ECO:0007669"/>
    <property type="project" value="InterPro"/>
</dbReference>
<dbReference type="EMBL" id="PVZF01000006">
    <property type="protein sequence ID" value="PRY14553.1"/>
    <property type="molecule type" value="Genomic_DNA"/>
</dbReference>